<name>A0ABU2USM2_9ACTN</name>
<dbReference type="NCBIfam" id="NF033679">
    <property type="entry name" value="DNRLRE_dom"/>
    <property type="match status" value="1"/>
</dbReference>
<dbReference type="PANTHER" id="PTHR32305:SF15">
    <property type="entry name" value="PROTEIN RHSA-RELATED"/>
    <property type="match status" value="1"/>
</dbReference>
<dbReference type="PANTHER" id="PTHR32305">
    <property type="match status" value="1"/>
</dbReference>
<gene>
    <name evidence="2" type="ORF">RM863_29520</name>
</gene>
<dbReference type="InterPro" id="IPR006530">
    <property type="entry name" value="YD"/>
</dbReference>
<comment type="caution">
    <text evidence="2">The sequence shown here is derived from an EMBL/GenBank/DDBJ whole genome shotgun (WGS) entry which is preliminary data.</text>
</comment>
<feature type="region of interest" description="Disordered" evidence="1">
    <location>
        <begin position="1311"/>
        <end position="1335"/>
    </location>
</feature>
<dbReference type="RefSeq" id="WP_311636976.1">
    <property type="nucleotide sequence ID" value="NZ_JAVRFF010000040.1"/>
</dbReference>
<dbReference type="InterPro" id="IPR050708">
    <property type="entry name" value="T6SS_VgrG/RHS"/>
</dbReference>
<sequence>MAITLLDVTGSVAAPPSRTPESPKKPTATQAADIPSARVAARLSGSRIEALSERTEESTTWANKDGSLTTELSAGPVRFERDGKWVDVDVRLRESSSGVEPLAHPEGLRLAGETGAPATSLKAARAAKATDLVTLGEGEQQITLQWKGGLPKPRLEGTRAEYVDALPDADVVVEATRTGFEQYVEIKKRPGTGAYAYTLPLKAKGLKAKQLPDGSVQFTDRTNKRRAVMPAPVMWDASVDKRSGEHTNRAKVGLKVVQKGSSVDLVVTPDAKFLADPDTTYPVTVDPSTSSLSNVFDTYVQQGETVDWSTDTELDLGNPGTTNADGTARTARSFVTWNTTPVQNALVLDAKLSLWNFHSGNTDCKAYPWEVWSSGAASTSSRWTAQPSWTAKKATSTETRGNAACTSAPDGWINADVTTLVQEWASASATRGHMGLRASSESVLAQWKRVNSANAASNPPKLLVTYNYRPRTGTKQEAGPPYFSYSGDYTVNTTTPTLRDTFVDADGDKVNGTFQIFDSATDAQVGDVIVSKYVPSGKVASVAVPSGVLADGKTYKFRTSPYDGTHYNNGWSAWKTFTVDTKAPAAPTKVVSTDYPSGKWSKGAGQTGVFTITPPASDHNWLEWSLDGVTWTKVSTGGATGNRTVSIAPSDNGPQSLLVRAVDKADNRSSTVEYTFNVGAGGFLRPASGERTARRLTLEAETDGGKYNAASFSWRRSAADPWQPIPAAHVTLDGTALTQWPVTLTNGKNAPLAWNASATVAPDGSVELKADFTGPNGATGSTDPITVVVDRNADNAASEDIGPGSVNLLTGDFTLSEEDASYFDLSVSRTALSRRPEAGTQQEDQAAIFGPQWVSGFEARLNESDYTHLEKISDTAISVVLADASPIHFTANAARTGWIPEPGAEEMVLKGSVTGTFTLSDSSGTVTEFTRADSTSSAWQVSSTLIDGLADSVTSVMSETVKVGDKELARPTRIIAPTSAATASACAADPSTKGCRLLEYVYAPTTKATSSAFGDFAGQVREIRLWSTEPEAAGATSKVVQTYAYDDAGRLRRAWNPQITPLLVTEYAYDSAGRIVSLTPPGELPWTFTYGKAGNDPAAGDGMLLKVSRSGLKQGTADTTEGTAVTSVVYDVPLSGSTAPHQMNAASVGTWGQRDIPADAAAVFPADSVPASHSGSALAQSDYRRATVHYLNVSGQQTNTAEPGGRIDSADYDRFGNTVRVLSAGNRETALATTADGKDALAELGLSGLPSAERAELLSTRSVYDDTGTRELEKFGPLGRVDLAKDLKSGSTTLVAADSSVIARSWTSTRYDEGRPADAGVSTSNQVTSTTQGAQVREHPAVMADAELTTVAYDWAKGLATKVVQDPGGLAITTTTEYDSQGRVTKQGAPGASGTDAGTQVSTYWSATGTGTCAGRPEWAGLLCTSGPAGDITGGGSNPAQLPTMTAEYDRWGNTAKTAEKVGTTTRTITHGHDAAGRPTTVTVTGGIGADVPAATTTYDAATGRTTRTSAPTGGTITRAYDKLGREISYTDADGGTTTTAYDLLDRTVSVSNNVPSTLTYTYDTTADARGLATKATDSIAGGFSATYDADGAVSSEKLPGGYTLKQAKDATGAVTERTYTRDSDGTAVYSDAVTSTIQGRTSSHVGWSHQRYGYDAAGRLTRVEDTSDNTCALRTYTLDKRSNRTGATSTSAETGLNCPTSAGSTTSRAFDTADRIVDSGYTYDAFGRTTALPGSTLTYYANDLARQQIAGTRRQTWQLDAALRSRSWTVETNSAGTWTQTSAKTNHYGGDSDDPSWIVENAAQGSVTRNVNSATGAFSATTGKSGDTVLQLSNVHGDIALQLPLDTAVAPTVLDNDENGAPRANKAAVRYGWFGGKQRSGETLTGLVIMGARLYDPGTARFLQTDPVFGGNCNAYDFVCADPVNGTDLDGRCGAWGNPFKKCDKWRIIMWSRSPGSHWKTIREGSTSNVTANGVKYGKFGLRHIKDKHVGSGKRSAWRSSSTMLSDLKKTLISGKWRNAWGGVYNGKYDITYSYWTGCGCRGKKKYTVTAHYRTTAAPDGKPLGVTTAYINRTG</sequence>
<dbReference type="NCBIfam" id="TIGR01643">
    <property type="entry name" value="YD_repeat_2x"/>
    <property type="match status" value="1"/>
</dbReference>
<organism evidence="2 3">
    <name type="scientific">Streptomyces hintoniae</name>
    <dbReference type="NCBI Taxonomy" id="3075521"/>
    <lineage>
        <taxon>Bacteria</taxon>
        <taxon>Bacillati</taxon>
        <taxon>Actinomycetota</taxon>
        <taxon>Actinomycetes</taxon>
        <taxon>Kitasatosporales</taxon>
        <taxon>Streptomycetaceae</taxon>
        <taxon>Streptomyces</taxon>
    </lineage>
</organism>
<evidence type="ECO:0000313" key="3">
    <source>
        <dbReference type="Proteomes" id="UP001180489"/>
    </source>
</evidence>
<accession>A0ABU2USM2</accession>
<feature type="region of interest" description="Disordered" evidence="1">
    <location>
        <begin position="1"/>
        <end position="37"/>
    </location>
</feature>
<dbReference type="EMBL" id="JAVRFF010000040">
    <property type="protein sequence ID" value="MDT0476273.1"/>
    <property type="molecule type" value="Genomic_DNA"/>
</dbReference>
<keyword evidence="3" id="KW-1185">Reference proteome</keyword>
<evidence type="ECO:0000256" key="1">
    <source>
        <dbReference type="SAM" id="MobiDB-lite"/>
    </source>
</evidence>
<feature type="region of interest" description="Disordered" evidence="1">
    <location>
        <begin position="1684"/>
        <end position="1705"/>
    </location>
</feature>
<feature type="compositionally biased region" description="Polar residues" evidence="1">
    <location>
        <begin position="1685"/>
        <end position="1705"/>
    </location>
</feature>
<proteinExistence type="predicted"/>
<dbReference type="Gene3D" id="2.180.10.10">
    <property type="entry name" value="RHS repeat-associated core"/>
    <property type="match status" value="2"/>
</dbReference>
<dbReference type="InterPro" id="IPR022385">
    <property type="entry name" value="Rhs_assc_core"/>
</dbReference>
<evidence type="ECO:0000313" key="2">
    <source>
        <dbReference type="EMBL" id="MDT0476273.1"/>
    </source>
</evidence>
<dbReference type="Proteomes" id="UP001180489">
    <property type="component" value="Unassembled WGS sequence"/>
</dbReference>
<feature type="compositionally biased region" description="Low complexity" evidence="1">
    <location>
        <begin position="1321"/>
        <end position="1332"/>
    </location>
</feature>
<protein>
    <submittedName>
        <fullName evidence="2">DNRLRE domain-containing protein</fullName>
    </submittedName>
</protein>
<reference evidence="2" key="1">
    <citation type="submission" date="2024-05" db="EMBL/GenBank/DDBJ databases">
        <title>30 novel species of actinomycetes from the DSMZ collection.</title>
        <authorList>
            <person name="Nouioui I."/>
        </authorList>
    </citation>
    <scope>NUCLEOTIDE SEQUENCE</scope>
    <source>
        <strain evidence="2">DSM 41014</strain>
    </source>
</reference>
<dbReference type="NCBIfam" id="TIGR03696">
    <property type="entry name" value="Rhs_assc_core"/>
    <property type="match status" value="1"/>
</dbReference>